<keyword evidence="3" id="KW-1185">Reference proteome</keyword>
<name>A0AAV4H8G9_9GAST</name>
<keyword evidence="1" id="KW-0812">Transmembrane</keyword>
<comment type="caution">
    <text evidence="2">The sequence shown here is derived from an EMBL/GenBank/DDBJ whole genome shotgun (WGS) entry which is preliminary data.</text>
</comment>
<proteinExistence type="predicted"/>
<dbReference type="AlphaFoldDB" id="A0AAV4H8G9"/>
<reference evidence="2 3" key="1">
    <citation type="journal article" date="2021" name="Elife">
        <title>Chloroplast acquisition without the gene transfer in kleptoplastic sea slugs, Plakobranchus ocellatus.</title>
        <authorList>
            <person name="Maeda T."/>
            <person name="Takahashi S."/>
            <person name="Yoshida T."/>
            <person name="Shimamura S."/>
            <person name="Takaki Y."/>
            <person name="Nagai Y."/>
            <person name="Toyoda A."/>
            <person name="Suzuki Y."/>
            <person name="Arimoto A."/>
            <person name="Ishii H."/>
            <person name="Satoh N."/>
            <person name="Nishiyama T."/>
            <person name="Hasebe M."/>
            <person name="Maruyama T."/>
            <person name="Minagawa J."/>
            <person name="Obokata J."/>
            <person name="Shigenobu S."/>
        </authorList>
    </citation>
    <scope>NUCLEOTIDE SEQUENCE [LARGE SCALE GENOMIC DNA]</scope>
</reference>
<keyword evidence="1" id="KW-1133">Transmembrane helix</keyword>
<protein>
    <recommendedName>
        <fullName evidence="4">G-protein coupled receptors family 1 profile domain-containing protein</fullName>
    </recommendedName>
</protein>
<evidence type="ECO:0008006" key="4">
    <source>
        <dbReference type="Google" id="ProtNLM"/>
    </source>
</evidence>
<keyword evidence="1" id="KW-0472">Membrane</keyword>
<evidence type="ECO:0000313" key="2">
    <source>
        <dbReference type="EMBL" id="GFR92900.1"/>
    </source>
</evidence>
<gene>
    <name evidence="2" type="ORF">ElyMa_002629600</name>
</gene>
<accession>A0AAV4H8G9</accession>
<sequence>MFTSDILVLFVVDPLLYSTSGKEATCVCHRILVEVVVLVIEVVVVVEIAAAAAAVVAAVVVAAEVVVE</sequence>
<dbReference type="EMBL" id="BMAT01005422">
    <property type="protein sequence ID" value="GFR92900.1"/>
    <property type="molecule type" value="Genomic_DNA"/>
</dbReference>
<organism evidence="2 3">
    <name type="scientific">Elysia marginata</name>
    <dbReference type="NCBI Taxonomy" id="1093978"/>
    <lineage>
        <taxon>Eukaryota</taxon>
        <taxon>Metazoa</taxon>
        <taxon>Spiralia</taxon>
        <taxon>Lophotrochozoa</taxon>
        <taxon>Mollusca</taxon>
        <taxon>Gastropoda</taxon>
        <taxon>Heterobranchia</taxon>
        <taxon>Euthyneura</taxon>
        <taxon>Panpulmonata</taxon>
        <taxon>Sacoglossa</taxon>
        <taxon>Placobranchoidea</taxon>
        <taxon>Plakobranchidae</taxon>
        <taxon>Elysia</taxon>
    </lineage>
</organism>
<evidence type="ECO:0000256" key="1">
    <source>
        <dbReference type="SAM" id="Phobius"/>
    </source>
</evidence>
<evidence type="ECO:0000313" key="3">
    <source>
        <dbReference type="Proteomes" id="UP000762676"/>
    </source>
</evidence>
<dbReference type="Proteomes" id="UP000762676">
    <property type="component" value="Unassembled WGS sequence"/>
</dbReference>
<feature type="transmembrane region" description="Helical" evidence="1">
    <location>
        <begin position="42"/>
        <end position="67"/>
    </location>
</feature>